<dbReference type="Pfam" id="PF02782">
    <property type="entry name" value="FGGY_C"/>
    <property type="match status" value="1"/>
</dbReference>
<dbReference type="PANTHER" id="PTHR43095:SF2">
    <property type="entry name" value="GLUCONOKINASE"/>
    <property type="match status" value="1"/>
</dbReference>
<keyword evidence="2 4" id="KW-0808">Transferase</keyword>
<dbReference type="SUPFAM" id="SSF53067">
    <property type="entry name" value="Actin-like ATPase domain"/>
    <property type="match status" value="2"/>
</dbReference>
<evidence type="ECO:0000256" key="3">
    <source>
        <dbReference type="ARBA" id="ARBA00022777"/>
    </source>
</evidence>
<protein>
    <submittedName>
        <fullName evidence="7">Xylulose kinase</fullName>
        <ecNumber evidence="7">2.7.1.17</ecNumber>
    </submittedName>
</protein>
<dbReference type="KEGG" id="jda:BW727_101592"/>
<evidence type="ECO:0000256" key="4">
    <source>
        <dbReference type="RuleBase" id="RU003733"/>
    </source>
</evidence>
<name>A0A1S6IQY1_9LACT</name>
<accession>A0A1S6IQY1</accession>
<evidence type="ECO:0000313" key="7">
    <source>
        <dbReference type="EMBL" id="AQS53958.1"/>
    </source>
</evidence>
<comment type="similarity">
    <text evidence="1 4">Belongs to the FGGY kinase family.</text>
</comment>
<dbReference type="Pfam" id="PF00370">
    <property type="entry name" value="FGGY_N"/>
    <property type="match status" value="1"/>
</dbReference>
<dbReference type="InterPro" id="IPR043129">
    <property type="entry name" value="ATPase_NBD"/>
</dbReference>
<dbReference type="PANTHER" id="PTHR43095">
    <property type="entry name" value="SUGAR KINASE"/>
    <property type="match status" value="1"/>
</dbReference>
<dbReference type="Proteomes" id="UP000188993">
    <property type="component" value="Chromosome"/>
</dbReference>
<dbReference type="PIRSF" id="PIRSF000538">
    <property type="entry name" value="GlpK"/>
    <property type="match status" value="1"/>
</dbReference>
<proteinExistence type="inferred from homology"/>
<reference evidence="7 8" key="1">
    <citation type="journal article" date="2014" name="Int. J. Syst. Evol. Microbiol.">
        <title>Jeotgalibaca dankookensis gen. nov., sp. nov., a member of the family Carnobacteriaceae, isolated from seujeot (Korean traditional food).</title>
        <authorList>
            <person name="Lee D.G."/>
            <person name="Trujillo M.E."/>
            <person name="Kang H."/>
            <person name="Ahn T.Y."/>
        </authorList>
    </citation>
    <scope>NUCLEOTIDE SEQUENCE [LARGE SCALE GENOMIC DNA]</scope>
    <source>
        <strain evidence="7 8">EX-07</strain>
    </source>
</reference>
<organism evidence="7 8">
    <name type="scientific">Jeotgalibaca dankookensis</name>
    <dbReference type="NCBI Taxonomy" id="708126"/>
    <lineage>
        <taxon>Bacteria</taxon>
        <taxon>Bacillati</taxon>
        <taxon>Bacillota</taxon>
        <taxon>Bacilli</taxon>
        <taxon>Lactobacillales</taxon>
        <taxon>Carnobacteriaceae</taxon>
        <taxon>Jeotgalibaca</taxon>
    </lineage>
</organism>
<dbReference type="PROSITE" id="PS00445">
    <property type="entry name" value="FGGY_KINASES_2"/>
    <property type="match status" value="1"/>
</dbReference>
<evidence type="ECO:0000256" key="1">
    <source>
        <dbReference type="ARBA" id="ARBA00009156"/>
    </source>
</evidence>
<keyword evidence="3 4" id="KW-0418">Kinase</keyword>
<gene>
    <name evidence="7" type="primary">xylB</name>
    <name evidence="7" type="ORF">BW727_101592</name>
</gene>
<dbReference type="InterPro" id="IPR018483">
    <property type="entry name" value="Carb_kinase_FGGY_CS"/>
</dbReference>
<keyword evidence="8" id="KW-1185">Reference proteome</keyword>
<dbReference type="CDD" id="cd07770">
    <property type="entry name" value="ASKHA_NBD_FGGY_GntK"/>
    <property type="match status" value="1"/>
</dbReference>
<evidence type="ECO:0000256" key="2">
    <source>
        <dbReference type="ARBA" id="ARBA00022679"/>
    </source>
</evidence>
<dbReference type="GO" id="GO:0004856">
    <property type="term" value="F:D-xylulokinase activity"/>
    <property type="evidence" value="ECO:0007669"/>
    <property type="project" value="UniProtKB-EC"/>
</dbReference>
<feature type="domain" description="Carbohydrate kinase FGGY C-terminal" evidence="6">
    <location>
        <begin position="259"/>
        <end position="439"/>
    </location>
</feature>
<dbReference type="InterPro" id="IPR018484">
    <property type="entry name" value="FGGY_N"/>
</dbReference>
<dbReference type="EMBL" id="CP019728">
    <property type="protein sequence ID" value="AQS53958.1"/>
    <property type="molecule type" value="Genomic_DNA"/>
</dbReference>
<dbReference type="STRING" id="708126.BW727_101592"/>
<dbReference type="InterPro" id="IPR050406">
    <property type="entry name" value="FGGY_Carb_Kinase"/>
</dbReference>
<dbReference type="OrthoDB" id="9805576at2"/>
<dbReference type="AlphaFoldDB" id="A0A1S6IQY1"/>
<sequence length="495" mass="55204">MTQKFKIGIDIGTTSTKAILYDEHFEVVDAASKEYLTIREKMGMAEQNPDLILAAVQSVIKRLIEQTYPQSKKITTLSFSSAMHSLMIVSTEGEPLTPLYTWADNQSSFQLEKAKAVQDLDWVYKKTGTPIHPMSPFSKLLWLQADSPELLVGGNRIIGIKEYITYFLTGELKVDYSIASATGLFNLQSLDWDPDIISFLGIEQEVLSDPVDTNYVFKRINPVAYKEIGLSLETQIIIGASDGCLANLGLNAIANNEVAMTIGTSGAVRMVSDHIVLDPEGRTFCYYLAKDKWVIGGAVNNGGNAFEWFASILSKTEVMNYDEINNLMETIQPGADGLLFFPYLNGERSPLWDASVQAHFIGLSANHTTGHLIRAVMEGVLYNLVEVLNILETNAGPAKKLKVNGGFLRSAFWKQMAADIFNKTLTITPQFESSCLGAVSIDQMDYLEELKKMRVIEVIPIEENVKAYQKSYELYQKLSIPIQQIHEIKANHRNN</sequence>
<dbReference type="InterPro" id="IPR018485">
    <property type="entry name" value="FGGY_C"/>
</dbReference>
<dbReference type="Gene3D" id="3.30.420.40">
    <property type="match status" value="2"/>
</dbReference>
<dbReference type="InterPro" id="IPR000577">
    <property type="entry name" value="Carb_kinase_FGGY"/>
</dbReference>
<evidence type="ECO:0000259" key="6">
    <source>
        <dbReference type="Pfam" id="PF02782"/>
    </source>
</evidence>
<dbReference type="RefSeq" id="WP_062469774.1">
    <property type="nucleotide sequence ID" value="NZ_BBYN01000015.1"/>
</dbReference>
<evidence type="ECO:0000259" key="5">
    <source>
        <dbReference type="Pfam" id="PF00370"/>
    </source>
</evidence>
<dbReference type="EC" id="2.7.1.17" evidence="7"/>
<feature type="domain" description="Carbohydrate kinase FGGY N-terminal" evidence="5">
    <location>
        <begin position="7"/>
        <end position="249"/>
    </location>
</feature>
<evidence type="ECO:0000313" key="8">
    <source>
        <dbReference type="Proteomes" id="UP000188993"/>
    </source>
</evidence>